<dbReference type="PROSITE" id="PS00194">
    <property type="entry name" value="THIOREDOXIN_1"/>
    <property type="match status" value="1"/>
</dbReference>
<dbReference type="EMBL" id="MN740002">
    <property type="protein sequence ID" value="QHT82576.1"/>
    <property type="molecule type" value="Genomic_DNA"/>
</dbReference>
<evidence type="ECO:0000313" key="1">
    <source>
        <dbReference type="EMBL" id="QHT82576.1"/>
    </source>
</evidence>
<dbReference type="SUPFAM" id="SSF52833">
    <property type="entry name" value="Thioredoxin-like"/>
    <property type="match status" value="1"/>
</dbReference>
<dbReference type="CDD" id="cd02961">
    <property type="entry name" value="PDI_a_family"/>
    <property type="match status" value="1"/>
</dbReference>
<dbReference type="InterPro" id="IPR017937">
    <property type="entry name" value="Thioredoxin_CS"/>
</dbReference>
<accession>A0A6C0HR05</accession>
<dbReference type="AlphaFoldDB" id="A0A6C0HR05"/>
<evidence type="ECO:0008006" key="2">
    <source>
        <dbReference type="Google" id="ProtNLM"/>
    </source>
</evidence>
<dbReference type="InterPro" id="IPR036249">
    <property type="entry name" value="Thioredoxin-like_sf"/>
</dbReference>
<protein>
    <recommendedName>
        <fullName evidence="2">Thioredoxin domain-containing protein</fullName>
    </recommendedName>
</protein>
<proteinExistence type="predicted"/>
<organism evidence="1">
    <name type="scientific">viral metagenome</name>
    <dbReference type="NCBI Taxonomy" id="1070528"/>
    <lineage>
        <taxon>unclassified sequences</taxon>
        <taxon>metagenomes</taxon>
        <taxon>organismal metagenomes</taxon>
    </lineage>
</organism>
<reference evidence="1" key="1">
    <citation type="journal article" date="2020" name="Nature">
        <title>Giant virus diversity and host interactions through global metagenomics.</title>
        <authorList>
            <person name="Schulz F."/>
            <person name="Roux S."/>
            <person name="Paez-Espino D."/>
            <person name="Jungbluth S."/>
            <person name="Walsh D.A."/>
            <person name="Denef V.J."/>
            <person name="McMahon K.D."/>
            <person name="Konstantinidis K.T."/>
            <person name="Eloe-Fadrosh E.A."/>
            <person name="Kyrpides N.C."/>
            <person name="Woyke T."/>
        </authorList>
    </citation>
    <scope>NUCLEOTIDE SEQUENCE</scope>
    <source>
        <strain evidence="1">GVMAG-M-3300023184-165</strain>
    </source>
</reference>
<dbReference type="Gene3D" id="3.40.30.10">
    <property type="entry name" value="Glutaredoxin"/>
    <property type="match status" value="1"/>
</dbReference>
<sequence length="205" mass="23932">MSRKATVIEIDPLMNGYQNEIENINNDVGSGKHIFLFLFMDGCGPCNQTKPQWKKIQKMLKNSHGNREDVVIAAINQKLFENLKNAGKEPMGYPCLRYIKGPSVEEYEDSSIQNKDRTTESFINWIESKVQKQQGGKWSLKYKKSIDCNKPKGFSQRQHCKYGRKMHRGGKWSLKYKKSINCNRPKGFSQRQHCKYGRKTLKRKY</sequence>
<name>A0A6C0HR05_9ZZZZ</name>